<name>A0AAV9EDS1_ACOCL</name>
<reference evidence="2" key="1">
    <citation type="journal article" date="2023" name="Nat. Commun.">
        <title>Diploid and tetraploid genomes of Acorus and the evolution of monocots.</title>
        <authorList>
            <person name="Ma L."/>
            <person name="Liu K.W."/>
            <person name="Li Z."/>
            <person name="Hsiao Y.Y."/>
            <person name="Qi Y."/>
            <person name="Fu T."/>
            <person name="Tang G.D."/>
            <person name="Zhang D."/>
            <person name="Sun W.H."/>
            <person name="Liu D.K."/>
            <person name="Li Y."/>
            <person name="Chen G.Z."/>
            <person name="Liu X.D."/>
            <person name="Liao X.Y."/>
            <person name="Jiang Y.T."/>
            <person name="Yu X."/>
            <person name="Hao Y."/>
            <person name="Huang J."/>
            <person name="Zhao X.W."/>
            <person name="Ke S."/>
            <person name="Chen Y.Y."/>
            <person name="Wu W.L."/>
            <person name="Hsu J.L."/>
            <person name="Lin Y.F."/>
            <person name="Huang M.D."/>
            <person name="Li C.Y."/>
            <person name="Huang L."/>
            <person name="Wang Z.W."/>
            <person name="Zhao X."/>
            <person name="Zhong W.Y."/>
            <person name="Peng D.H."/>
            <person name="Ahmad S."/>
            <person name="Lan S."/>
            <person name="Zhang J.S."/>
            <person name="Tsai W.C."/>
            <person name="Van de Peer Y."/>
            <person name="Liu Z.J."/>
        </authorList>
    </citation>
    <scope>NUCLEOTIDE SEQUENCE</scope>
    <source>
        <strain evidence="2">CP</strain>
    </source>
</reference>
<evidence type="ECO:0000256" key="1">
    <source>
        <dbReference type="ARBA" id="ARBA00004906"/>
    </source>
</evidence>
<sequence length="57" mass="6735">MACDHLILTEKYQVKHLKSYCEKFMTSKVNSENAIMTFTFTNQHNAHHLLRQHGQTE</sequence>
<dbReference type="Proteomes" id="UP001180020">
    <property type="component" value="Unassembled WGS sequence"/>
</dbReference>
<protein>
    <submittedName>
        <fullName evidence="2">BTB/POZ domain-containing protein</fullName>
    </submittedName>
</protein>
<keyword evidence="3" id="KW-1185">Reference proteome</keyword>
<proteinExistence type="predicted"/>
<dbReference type="InterPro" id="IPR011333">
    <property type="entry name" value="SKP1/BTB/POZ_sf"/>
</dbReference>
<evidence type="ECO:0000313" key="2">
    <source>
        <dbReference type="EMBL" id="KAK1311019.1"/>
    </source>
</evidence>
<evidence type="ECO:0000313" key="3">
    <source>
        <dbReference type="Proteomes" id="UP001180020"/>
    </source>
</evidence>
<accession>A0AAV9EDS1</accession>
<gene>
    <name evidence="2" type="ORF">QJS10_CPA08g01073</name>
</gene>
<dbReference type="Gene3D" id="3.30.710.10">
    <property type="entry name" value="Potassium Channel Kv1.1, Chain A"/>
    <property type="match status" value="1"/>
</dbReference>
<comment type="pathway">
    <text evidence="1">Protein modification; protein ubiquitination.</text>
</comment>
<dbReference type="AlphaFoldDB" id="A0AAV9EDS1"/>
<organism evidence="2 3">
    <name type="scientific">Acorus calamus</name>
    <name type="common">Sweet flag</name>
    <dbReference type="NCBI Taxonomy" id="4465"/>
    <lineage>
        <taxon>Eukaryota</taxon>
        <taxon>Viridiplantae</taxon>
        <taxon>Streptophyta</taxon>
        <taxon>Embryophyta</taxon>
        <taxon>Tracheophyta</taxon>
        <taxon>Spermatophyta</taxon>
        <taxon>Magnoliopsida</taxon>
        <taxon>Liliopsida</taxon>
        <taxon>Acoraceae</taxon>
        <taxon>Acorus</taxon>
    </lineage>
</organism>
<reference evidence="2" key="2">
    <citation type="submission" date="2023-06" db="EMBL/GenBank/DDBJ databases">
        <authorList>
            <person name="Ma L."/>
            <person name="Liu K.-W."/>
            <person name="Li Z."/>
            <person name="Hsiao Y.-Y."/>
            <person name="Qi Y."/>
            <person name="Fu T."/>
            <person name="Tang G."/>
            <person name="Zhang D."/>
            <person name="Sun W.-H."/>
            <person name="Liu D.-K."/>
            <person name="Li Y."/>
            <person name="Chen G.-Z."/>
            <person name="Liu X.-D."/>
            <person name="Liao X.-Y."/>
            <person name="Jiang Y.-T."/>
            <person name="Yu X."/>
            <person name="Hao Y."/>
            <person name="Huang J."/>
            <person name="Zhao X.-W."/>
            <person name="Ke S."/>
            <person name="Chen Y.-Y."/>
            <person name="Wu W.-L."/>
            <person name="Hsu J.-L."/>
            <person name="Lin Y.-F."/>
            <person name="Huang M.-D."/>
            <person name="Li C.-Y."/>
            <person name="Huang L."/>
            <person name="Wang Z.-W."/>
            <person name="Zhao X."/>
            <person name="Zhong W.-Y."/>
            <person name="Peng D.-H."/>
            <person name="Ahmad S."/>
            <person name="Lan S."/>
            <person name="Zhang J.-S."/>
            <person name="Tsai W.-C."/>
            <person name="Van De Peer Y."/>
            <person name="Liu Z.-J."/>
        </authorList>
    </citation>
    <scope>NUCLEOTIDE SEQUENCE</scope>
    <source>
        <strain evidence="2">CP</strain>
        <tissue evidence="2">Leaves</tissue>
    </source>
</reference>
<comment type="caution">
    <text evidence="2">The sequence shown here is derived from an EMBL/GenBank/DDBJ whole genome shotgun (WGS) entry which is preliminary data.</text>
</comment>
<dbReference type="EMBL" id="JAUJYO010000008">
    <property type="protein sequence ID" value="KAK1311019.1"/>
    <property type="molecule type" value="Genomic_DNA"/>
</dbReference>